<accession>F0XZR2</accession>
<dbReference type="Proteomes" id="UP000002729">
    <property type="component" value="Unassembled WGS sequence"/>
</dbReference>
<feature type="region of interest" description="Disordered" evidence="1">
    <location>
        <begin position="89"/>
        <end position="115"/>
    </location>
</feature>
<evidence type="ECO:0000313" key="3">
    <source>
        <dbReference type="EMBL" id="EGB11571.1"/>
    </source>
</evidence>
<dbReference type="EMBL" id="GL833122">
    <property type="protein sequence ID" value="EGB11571.1"/>
    <property type="molecule type" value="Genomic_DNA"/>
</dbReference>
<feature type="region of interest" description="Disordered" evidence="1">
    <location>
        <begin position="433"/>
        <end position="486"/>
    </location>
</feature>
<dbReference type="PROSITE" id="PS50003">
    <property type="entry name" value="PH_DOMAIN"/>
    <property type="match status" value="1"/>
</dbReference>
<name>F0XZR2_AURAN</name>
<feature type="compositionally biased region" description="Basic and acidic residues" evidence="1">
    <location>
        <begin position="89"/>
        <end position="101"/>
    </location>
</feature>
<sequence length="724" mass="78835">MLPPDQDQTFRDPYDGHHDARQRGSSAGLLEESLPVTGESPPVGGGRSTMSRTRGGGLDTLMRECGLPPEDPWLREPHGFLVKPDFKRHEQSRSHYERDDAVVGSQRRGSKEQASNAGVLASVIGMASRGGFHRRYFRLEKNELSYYRGLTDKARLGAVNLRDVEDVRLSRVEDAPSHALDLVAADRVFTVGADTRAELARWALAICSRIAELETADALASNQHVACWKPLDDRYERPCDLSLRLARAVGAEENGWEHGFAVVLECAGAAENRRGGVRAGDVLVGVNDECFEGYDAALEALAAAAFPCTLRLLRDVGKSHVICEGWAFVDGRYRYAELTRAELVATRPAPGRRLAPRQDRAINLAAVSTLVTRSDDDEGTWEVLVELNGDPNDVVALRLASAGDRDAWTEAISAARAPTPIGVRDAPRAETLEATSPYGPMVGGDDGGGADALAPHDEPPPPPGAGGAGEPPRVPRRPARLPRDETTRGWVALGGRRVFGVLAEGRRRLYYFDEEPEGDEAAPAGRVELDGARPSLRSNPAALELLFEDTTKPPLSVEPERDAHLWHTLVADLADADTSKRFPALALELRASRDDVLILLGDLRFCMIVKQGGETFAGKWAHCYGAIERDELRLYSYSRPNLSMVKSPLALGRLLSAKPLAETPHRFELEIADVTAPSGKVAFRFEAPTVSSDRRSSPSRPTRPSSCSSCSSWTRRPRTCSCSS</sequence>
<gene>
    <name evidence="3" type="ORF">AURANDRAFT_70908</name>
</gene>
<evidence type="ECO:0000259" key="2">
    <source>
        <dbReference type="PROSITE" id="PS50003"/>
    </source>
</evidence>
<feature type="compositionally biased region" description="Low complexity" evidence="1">
    <location>
        <begin position="698"/>
        <end position="724"/>
    </location>
</feature>
<dbReference type="RefSeq" id="XP_009033926.1">
    <property type="nucleotide sequence ID" value="XM_009035678.1"/>
</dbReference>
<dbReference type="Pfam" id="PF00169">
    <property type="entry name" value="PH"/>
    <property type="match status" value="1"/>
</dbReference>
<feature type="domain" description="PH" evidence="2">
    <location>
        <begin position="113"/>
        <end position="211"/>
    </location>
</feature>
<protein>
    <recommendedName>
        <fullName evidence="2">PH domain-containing protein</fullName>
    </recommendedName>
</protein>
<dbReference type="SMART" id="SM00233">
    <property type="entry name" value="PH"/>
    <property type="match status" value="3"/>
</dbReference>
<evidence type="ECO:0000313" key="4">
    <source>
        <dbReference type="Proteomes" id="UP000002729"/>
    </source>
</evidence>
<proteinExistence type="predicted"/>
<keyword evidence="4" id="KW-1185">Reference proteome</keyword>
<dbReference type="OrthoDB" id="2157866at2759"/>
<dbReference type="Gene3D" id="2.30.29.30">
    <property type="entry name" value="Pleckstrin-homology domain (PH domain)/Phosphotyrosine-binding domain (PTB)"/>
    <property type="match status" value="1"/>
</dbReference>
<dbReference type="eggNOG" id="ENOG502RW4E">
    <property type="taxonomic scope" value="Eukaryota"/>
</dbReference>
<feature type="compositionally biased region" description="Gly residues" evidence="1">
    <location>
        <begin position="441"/>
        <end position="450"/>
    </location>
</feature>
<dbReference type="InterPro" id="IPR001849">
    <property type="entry name" value="PH_domain"/>
</dbReference>
<evidence type="ECO:0000256" key="1">
    <source>
        <dbReference type="SAM" id="MobiDB-lite"/>
    </source>
</evidence>
<dbReference type="GeneID" id="20227982"/>
<dbReference type="InParanoid" id="F0XZR2"/>
<feature type="region of interest" description="Disordered" evidence="1">
    <location>
        <begin position="1"/>
        <end position="57"/>
    </location>
</feature>
<feature type="region of interest" description="Disordered" evidence="1">
    <location>
        <begin position="687"/>
        <end position="724"/>
    </location>
</feature>
<dbReference type="KEGG" id="aaf:AURANDRAFT_70908"/>
<dbReference type="InterPro" id="IPR011993">
    <property type="entry name" value="PH-like_dom_sf"/>
</dbReference>
<dbReference type="SUPFAM" id="SSF50729">
    <property type="entry name" value="PH domain-like"/>
    <property type="match status" value="1"/>
</dbReference>
<dbReference type="AlphaFoldDB" id="F0XZR2"/>
<reference evidence="3 4" key="1">
    <citation type="journal article" date="2011" name="Proc. Natl. Acad. Sci. U.S.A.">
        <title>Niche of harmful alga Aureococcus anophagefferens revealed through ecogenomics.</title>
        <authorList>
            <person name="Gobler C.J."/>
            <person name="Berry D.L."/>
            <person name="Dyhrman S.T."/>
            <person name="Wilhelm S.W."/>
            <person name="Salamov A."/>
            <person name="Lobanov A.V."/>
            <person name="Zhang Y."/>
            <person name="Collier J.L."/>
            <person name="Wurch L.L."/>
            <person name="Kustka A.B."/>
            <person name="Dill B.D."/>
            <person name="Shah M."/>
            <person name="VerBerkmoes N.C."/>
            <person name="Kuo A."/>
            <person name="Terry A."/>
            <person name="Pangilinan J."/>
            <person name="Lindquist E.A."/>
            <person name="Lucas S."/>
            <person name="Paulsen I.T."/>
            <person name="Hattenrath-Lehmann T.K."/>
            <person name="Talmage S.C."/>
            <person name="Walker E.A."/>
            <person name="Koch F."/>
            <person name="Burson A.M."/>
            <person name="Marcoval M.A."/>
            <person name="Tang Y.Z."/>
            <person name="Lecleir G.R."/>
            <person name="Coyne K.J."/>
            <person name="Berg G.M."/>
            <person name="Bertrand E.M."/>
            <person name="Saito M.A."/>
            <person name="Gladyshev V.N."/>
            <person name="Grigoriev I.V."/>
        </authorList>
    </citation>
    <scope>NUCLEOTIDE SEQUENCE [LARGE SCALE GENOMIC DNA]</scope>
    <source>
        <strain evidence="4">CCMP 1984</strain>
    </source>
</reference>
<feature type="compositionally biased region" description="Basic and acidic residues" evidence="1">
    <location>
        <begin position="8"/>
        <end position="22"/>
    </location>
</feature>
<organism evidence="4">
    <name type="scientific">Aureococcus anophagefferens</name>
    <name type="common">Harmful bloom alga</name>
    <dbReference type="NCBI Taxonomy" id="44056"/>
    <lineage>
        <taxon>Eukaryota</taxon>
        <taxon>Sar</taxon>
        <taxon>Stramenopiles</taxon>
        <taxon>Ochrophyta</taxon>
        <taxon>Pelagophyceae</taxon>
        <taxon>Pelagomonadales</taxon>
        <taxon>Pelagomonadaceae</taxon>
        <taxon>Aureococcus</taxon>
    </lineage>
</organism>